<keyword evidence="3" id="KW-1185">Reference proteome</keyword>
<comment type="caution">
    <text evidence="2">The sequence shown here is derived from an EMBL/GenBank/DDBJ whole genome shotgun (WGS) entry which is preliminary data.</text>
</comment>
<dbReference type="AlphaFoldDB" id="A0A9Q1ESF3"/>
<protein>
    <submittedName>
        <fullName evidence="2">Uncharacterized protein</fullName>
    </submittedName>
</protein>
<evidence type="ECO:0000256" key="1">
    <source>
        <dbReference type="SAM" id="MobiDB-lite"/>
    </source>
</evidence>
<proteinExistence type="predicted"/>
<organism evidence="2 3">
    <name type="scientific">Synaphobranchus kaupii</name>
    <name type="common">Kaup's arrowtooth eel</name>
    <dbReference type="NCBI Taxonomy" id="118154"/>
    <lineage>
        <taxon>Eukaryota</taxon>
        <taxon>Metazoa</taxon>
        <taxon>Chordata</taxon>
        <taxon>Craniata</taxon>
        <taxon>Vertebrata</taxon>
        <taxon>Euteleostomi</taxon>
        <taxon>Actinopterygii</taxon>
        <taxon>Neopterygii</taxon>
        <taxon>Teleostei</taxon>
        <taxon>Anguilliformes</taxon>
        <taxon>Synaphobranchidae</taxon>
        <taxon>Synaphobranchus</taxon>
    </lineage>
</organism>
<evidence type="ECO:0000313" key="2">
    <source>
        <dbReference type="EMBL" id="KAJ8344134.1"/>
    </source>
</evidence>
<dbReference type="EMBL" id="JAINUF010000013">
    <property type="protein sequence ID" value="KAJ8344134.1"/>
    <property type="molecule type" value="Genomic_DNA"/>
</dbReference>
<accession>A0A9Q1ESF3</accession>
<sequence length="130" mass="14779">MTRRESGPPLGMFTRARRAVSPALPFTADFYRVLLHFPSRYARRAGETRASGTSERGLLERSARRPAQALKREGRRRRTRFLQSKGKEQPSQPVTHNMKAKQPRALSSRIPHTKGLPCRAPQRFSISQGL</sequence>
<dbReference type="Proteomes" id="UP001152622">
    <property type="component" value="Chromosome 13"/>
</dbReference>
<reference evidence="2" key="1">
    <citation type="journal article" date="2023" name="Science">
        <title>Genome structures resolve the early diversification of teleost fishes.</title>
        <authorList>
            <person name="Parey E."/>
            <person name="Louis A."/>
            <person name="Montfort J."/>
            <person name="Bouchez O."/>
            <person name="Roques C."/>
            <person name="Iampietro C."/>
            <person name="Lluch J."/>
            <person name="Castinel A."/>
            <person name="Donnadieu C."/>
            <person name="Desvignes T."/>
            <person name="Floi Bucao C."/>
            <person name="Jouanno E."/>
            <person name="Wen M."/>
            <person name="Mejri S."/>
            <person name="Dirks R."/>
            <person name="Jansen H."/>
            <person name="Henkel C."/>
            <person name="Chen W.J."/>
            <person name="Zahm M."/>
            <person name="Cabau C."/>
            <person name="Klopp C."/>
            <person name="Thompson A.W."/>
            <person name="Robinson-Rechavi M."/>
            <person name="Braasch I."/>
            <person name="Lecointre G."/>
            <person name="Bobe J."/>
            <person name="Postlethwait J.H."/>
            <person name="Berthelot C."/>
            <person name="Roest Crollius H."/>
            <person name="Guiguen Y."/>
        </authorList>
    </citation>
    <scope>NUCLEOTIDE SEQUENCE</scope>
    <source>
        <strain evidence="2">WJC10195</strain>
    </source>
</reference>
<feature type="region of interest" description="Disordered" evidence="1">
    <location>
        <begin position="42"/>
        <end position="130"/>
    </location>
</feature>
<gene>
    <name evidence="2" type="ORF">SKAU_G00314630</name>
</gene>
<evidence type="ECO:0000313" key="3">
    <source>
        <dbReference type="Proteomes" id="UP001152622"/>
    </source>
</evidence>
<name>A0A9Q1ESF3_SYNKA</name>